<evidence type="ECO:0000256" key="3">
    <source>
        <dbReference type="ARBA" id="ARBA00022475"/>
    </source>
</evidence>
<comment type="subcellular location">
    <subcellularLocation>
        <location evidence="1 7">Cell membrane</location>
        <topology evidence="1 7">Multi-pass membrane protein</topology>
    </subcellularLocation>
</comment>
<feature type="domain" description="ABC transmembrane type-1" evidence="8">
    <location>
        <begin position="50"/>
        <end position="255"/>
    </location>
</feature>
<feature type="transmembrane region" description="Helical" evidence="7">
    <location>
        <begin position="236"/>
        <end position="254"/>
    </location>
</feature>
<keyword evidence="3" id="KW-1003">Cell membrane</keyword>
<evidence type="ECO:0000256" key="6">
    <source>
        <dbReference type="ARBA" id="ARBA00023136"/>
    </source>
</evidence>
<feature type="transmembrane region" description="Helical" evidence="7">
    <location>
        <begin position="329"/>
        <end position="350"/>
    </location>
</feature>
<name>A0A7D4SP47_9GAMM</name>
<keyword evidence="4 7" id="KW-0812">Transmembrane</keyword>
<feature type="transmembrane region" description="Helical" evidence="7">
    <location>
        <begin position="400"/>
        <end position="421"/>
    </location>
</feature>
<feature type="transmembrane region" description="Helical" evidence="7">
    <location>
        <begin position="286"/>
        <end position="309"/>
    </location>
</feature>
<evidence type="ECO:0000313" key="10">
    <source>
        <dbReference type="Proteomes" id="UP000504724"/>
    </source>
</evidence>
<comment type="similarity">
    <text evidence="7">Belongs to the binding-protein-dependent transport system permease family.</text>
</comment>
<evidence type="ECO:0000313" key="9">
    <source>
        <dbReference type="EMBL" id="QKI90161.1"/>
    </source>
</evidence>
<keyword evidence="5 7" id="KW-1133">Transmembrane helix</keyword>
<dbReference type="PROSITE" id="PS50928">
    <property type="entry name" value="ABC_TM1"/>
    <property type="match status" value="2"/>
</dbReference>
<feature type="transmembrane region" description="Helical" evidence="7">
    <location>
        <begin position="85"/>
        <end position="105"/>
    </location>
</feature>
<dbReference type="InterPro" id="IPR035906">
    <property type="entry name" value="MetI-like_sf"/>
</dbReference>
<feature type="domain" description="ABC transmembrane type-1" evidence="8">
    <location>
        <begin position="326"/>
        <end position="532"/>
    </location>
</feature>
<dbReference type="Gene3D" id="1.10.3720.10">
    <property type="entry name" value="MetI-like"/>
    <property type="match status" value="2"/>
</dbReference>
<dbReference type="SUPFAM" id="SSF161098">
    <property type="entry name" value="MetI-like"/>
    <property type="match status" value="2"/>
</dbReference>
<evidence type="ECO:0000256" key="4">
    <source>
        <dbReference type="ARBA" id="ARBA00022692"/>
    </source>
</evidence>
<dbReference type="InterPro" id="IPR000515">
    <property type="entry name" value="MetI-like"/>
</dbReference>
<dbReference type="GO" id="GO:0055085">
    <property type="term" value="P:transmembrane transport"/>
    <property type="evidence" value="ECO:0007669"/>
    <property type="project" value="InterPro"/>
</dbReference>
<proteinExistence type="inferred from homology"/>
<dbReference type="CDD" id="cd06261">
    <property type="entry name" value="TM_PBP2"/>
    <property type="match status" value="2"/>
</dbReference>
<reference evidence="9 10" key="1">
    <citation type="submission" date="2020-05" db="EMBL/GenBank/DDBJ databases">
        <title>Thiomicrorhabdus sediminis sp.nov. and Thiomicrorhabdus xiamenensis sp.nov., novel sulfur-oxidizing bacteria isolated from coastal sediment.</title>
        <authorList>
            <person name="Liu X."/>
        </authorList>
    </citation>
    <scope>NUCLEOTIDE SEQUENCE [LARGE SCALE GENOMIC DNA]</scope>
    <source>
        <strain evidence="9 10">G2</strain>
    </source>
</reference>
<dbReference type="PANTHER" id="PTHR30183">
    <property type="entry name" value="MOLYBDENUM TRANSPORT SYSTEM PERMEASE PROTEIN MODB"/>
    <property type="match status" value="1"/>
</dbReference>
<accession>A0A7D4SP47</accession>
<dbReference type="Proteomes" id="UP000504724">
    <property type="component" value="Chromosome"/>
</dbReference>
<feature type="transmembrane region" description="Helical" evidence="7">
    <location>
        <begin position="137"/>
        <end position="155"/>
    </location>
</feature>
<protein>
    <submittedName>
        <fullName evidence="9">Iron ABC transporter permease</fullName>
    </submittedName>
</protein>
<evidence type="ECO:0000259" key="8">
    <source>
        <dbReference type="PROSITE" id="PS50928"/>
    </source>
</evidence>
<dbReference type="GO" id="GO:0005886">
    <property type="term" value="C:plasma membrane"/>
    <property type="evidence" value="ECO:0007669"/>
    <property type="project" value="UniProtKB-SubCell"/>
</dbReference>
<evidence type="ECO:0000256" key="1">
    <source>
        <dbReference type="ARBA" id="ARBA00004651"/>
    </source>
</evidence>
<organism evidence="9 10">
    <name type="scientific">Thiomicrorhabdus xiamenensis</name>
    <dbReference type="NCBI Taxonomy" id="2739063"/>
    <lineage>
        <taxon>Bacteria</taxon>
        <taxon>Pseudomonadati</taxon>
        <taxon>Pseudomonadota</taxon>
        <taxon>Gammaproteobacteria</taxon>
        <taxon>Thiotrichales</taxon>
        <taxon>Piscirickettsiaceae</taxon>
        <taxon>Thiomicrorhabdus</taxon>
    </lineage>
</organism>
<evidence type="ECO:0000256" key="5">
    <source>
        <dbReference type="ARBA" id="ARBA00022989"/>
    </source>
</evidence>
<dbReference type="KEGG" id="txa:HQN79_11535"/>
<feature type="transmembrane region" description="Helical" evidence="7">
    <location>
        <begin position="7"/>
        <end position="29"/>
    </location>
</feature>
<dbReference type="RefSeq" id="WP_173286701.1">
    <property type="nucleotide sequence ID" value="NZ_CP054020.1"/>
</dbReference>
<feature type="transmembrane region" description="Helical" evidence="7">
    <location>
        <begin position="193"/>
        <end position="216"/>
    </location>
</feature>
<feature type="transmembrane region" description="Helical" evidence="7">
    <location>
        <begin position="49"/>
        <end position="73"/>
    </location>
</feature>
<dbReference type="PANTHER" id="PTHR30183:SF2">
    <property type="entry name" value="IRON UTILIZATION PROTEIN"/>
    <property type="match status" value="1"/>
</dbReference>
<keyword evidence="6 7" id="KW-0472">Membrane</keyword>
<evidence type="ECO:0000256" key="2">
    <source>
        <dbReference type="ARBA" id="ARBA00022448"/>
    </source>
</evidence>
<dbReference type="FunFam" id="1.10.3720.10:FF:000088">
    <property type="entry name" value="Iron(III) ABC transporter, permease protein"/>
    <property type="match status" value="1"/>
</dbReference>
<evidence type="ECO:0000256" key="7">
    <source>
        <dbReference type="RuleBase" id="RU363032"/>
    </source>
</evidence>
<dbReference type="Pfam" id="PF00528">
    <property type="entry name" value="BPD_transp_1"/>
    <property type="match status" value="1"/>
</dbReference>
<gene>
    <name evidence="9" type="ORF">HQN79_11535</name>
</gene>
<keyword evidence="2 7" id="KW-0813">Transport</keyword>
<sequence>MTKSPRLWLFITILIAFVMTTPIWVLVSFVFESGGNNWQHLMDTLLPDYILNSILLMIGVASGTLLLGVPAAWLISHYRFVGSRWLHWALLLPLAMPAYISSYTYTGLLEFEGPVQSALREIFGNGVSLWFPEIRSVGGAILLFSFVLYPYVYLLSRSAFGGASQHALEVSCTLGAGPYKSFLRIALPMARPAIIAGVTLALMETLADFGAVQHFGVDTFTTGIYRTWSGLGDTSTAVQLSLVLLAFVGVLILVERWSRKQQRYFGGYAKGDAVERVVLSGRRGMAAFAVCFLPILFGFLVPSGQLLYWTVTTAETGWNNEFFELAWNSFSLAFITAVVAVILAVILAYAKRISANKTVSQTVQLAHLGYAVPGTVLAIAILIPLAWLDKTIDDFFYENYQISTGLLLSGTLFALVFAYSVRFLSVSLQSVESGLQRIKPSMDDSARTLGASSWNILGRIHLPLMKTSLLTALILVFVEVLKELPTTLILRPFNFDTLSIRAYEMAADERLADAGLPALLIVLTGLIPVIILSKLMDKSHA</sequence>
<keyword evidence="10" id="KW-1185">Reference proteome</keyword>
<feature type="transmembrane region" description="Helical" evidence="7">
    <location>
        <begin position="370"/>
        <end position="388"/>
    </location>
</feature>
<dbReference type="EMBL" id="CP054020">
    <property type="protein sequence ID" value="QKI90161.1"/>
    <property type="molecule type" value="Genomic_DNA"/>
</dbReference>
<feature type="transmembrane region" description="Helical" evidence="7">
    <location>
        <begin position="469"/>
        <end position="494"/>
    </location>
</feature>
<feature type="transmembrane region" description="Helical" evidence="7">
    <location>
        <begin position="514"/>
        <end position="532"/>
    </location>
</feature>
<dbReference type="AlphaFoldDB" id="A0A7D4SP47"/>